<organism evidence="1 2">
    <name type="scientific">Blastomonas natatoria</name>
    <dbReference type="NCBI Taxonomy" id="34015"/>
    <lineage>
        <taxon>Bacteria</taxon>
        <taxon>Pseudomonadati</taxon>
        <taxon>Pseudomonadota</taxon>
        <taxon>Alphaproteobacteria</taxon>
        <taxon>Sphingomonadales</taxon>
        <taxon>Sphingomonadaceae</taxon>
        <taxon>Blastomonas</taxon>
    </lineage>
</organism>
<name>A0A2V3V2V5_9SPHN</name>
<evidence type="ECO:0000313" key="1">
    <source>
        <dbReference type="EMBL" id="PXW75890.1"/>
    </source>
</evidence>
<gene>
    <name evidence="1" type="ORF">C7451_10651</name>
</gene>
<dbReference type="Proteomes" id="UP000248014">
    <property type="component" value="Unassembled WGS sequence"/>
</dbReference>
<sequence length="168" mass="19300">MLNRLLRDHALLRARGETLLGLLDLPEPPDPAVLADARWQLTSQIMQHLSLEDRHLFGKLLADPREEVRALGNRFQAELADLFTHHAEHARTWTPERIAADWQTFRSASRHRVLEMFARLDREEEELYPLAREAKIDVDSYGPHSFNWTRDAFAIKDSITLGAVQGGD</sequence>
<proteinExistence type="predicted"/>
<comment type="caution">
    <text evidence="1">The sequence shown here is derived from an EMBL/GenBank/DDBJ whole genome shotgun (WGS) entry which is preliminary data.</text>
</comment>
<dbReference type="AlphaFoldDB" id="A0A2V3V2V5"/>
<dbReference type="OrthoDB" id="7203877at2"/>
<dbReference type="RefSeq" id="WP_110298584.1">
    <property type="nucleotide sequence ID" value="NZ_QJJM01000006.1"/>
</dbReference>
<protein>
    <recommendedName>
        <fullName evidence="3">Hemerythrin HHE cation binding domain-containing protein</fullName>
    </recommendedName>
</protein>
<keyword evidence="2" id="KW-1185">Reference proteome</keyword>
<dbReference type="EMBL" id="QJJM01000006">
    <property type="protein sequence ID" value="PXW75890.1"/>
    <property type="molecule type" value="Genomic_DNA"/>
</dbReference>
<evidence type="ECO:0000313" key="2">
    <source>
        <dbReference type="Proteomes" id="UP000248014"/>
    </source>
</evidence>
<evidence type="ECO:0008006" key="3">
    <source>
        <dbReference type="Google" id="ProtNLM"/>
    </source>
</evidence>
<accession>A0A2V3V2V5</accession>
<reference evidence="1 2" key="1">
    <citation type="submission" date="2018-05" db="EMBL/GenBank/DDBJ databases">
        <title>Genomic Encyclopedia of Type Strains, Phase IV (KMG-IV): sequencing the most valuable type-strain genomes for metagenomic binning, comparative biology and taxonomic classification.</title>
        <authorList>
            <person name="Goeker M."/>
        </authorList>
    </citation>
    <scope>NUCLEOTIDE SEQUENCE [LARGE SCALE GENOMIC DNA]</scope>
    <source>
        <strain evidence="1 2">DSM 3183</strain>
    </source>
</reference>